<evidence type="ECO:0000256" key="2">
    <source>
        <dbReference type="SAM" id="MobiDB-lite"/>
    </source>
</evidence>
<gene>
    <name evidence="3" type="ORF">BJ970_000053</name>
</gene>
<dbReference type="Pfam" id="PF14428">
    <property type="entry name" value="DddA-like"/>
    <property type="match status" value="1"/>
</dbReference>
<evidence type="ECO:0000256" key="1">
    <source>
        <dbReference type="SAM" id="Coils"/>
    </source>
</evidence>
<organism evidence="3 4">
    <name type="scientific">Saccharopolyspora phatthalungensis</name>
    <dbReference type="NCBI Taxonomy" id="664693"/>
    <lineage>
        <taxon>Bacteria</taxon>
        <taxon>Bacillati</taxon>
        <taxon>Actinomycetota</taxon>
        <taxon>Actinomycetes</taxon>
        <taxon>Pseudonocardiales</taxon>
        <taxon>Pseudonocardiaceae</taxon>
        <taxon>Saccharopolyspora</taxon>
    </lineage>
</organism>
<feature type="region of interest" description="Disordered" evidence="2">
    <location>
        <begin position="85"/>
        <end position="121"/>
    </location>
</feature>
<proteinExistence type="predicted"/>
<evidence type="ECO:0008006" key="5">
    <source>
        <dbReference type="Google" id="ProtNLM"/>
    </source>
</evidence>
<dbReference type="AlphaFoldDB" id="A0A840Q199"/>
<accession>A0A840Q199</accession>
<dbReference type="Proteomes" id="UP000584374">
    <property type="component" value="Unassembled WGS sequence"/>
</dbReference>
<name>A0A840Q199_9PSEU</name>
<feature type="coiled-coil region" evidence="1">
    <location>
        <begin position="57"/>
        <end position="84"/>
    </location>
</feature>
<dbReference type="RefSeq" id="WP_184721972.1">
    <property type="nucleotide sequence ID" value="NZ_JACHIW010000001.1"/>
</dbReference>
<reference evidence="3 4" key="1">
    <citation type="submission" date="2020-08" db="EMBL/GenBank/DDBJ databases">
        <title>Sequencing the genomes of 1000 actinobacteria strains.</title>
        <authorList>
            <person name="Klenk H.-P."/>
        </authorList>
    </citation>
    <scope>NUCLEOTIDE SEQUENCE [LARGE SCALE GENOMIC DNA]</scope>
    <source>
        <strain evidence="3 4">DSM 45584</strain>
    </source>
</reference>
<dbReference type="InterPro" id="IPR032724">
    <property type="entry name" value="SCP1.201-like"/>
</dbReference>
<keyword evidence="4" id="KW-1185">Reference proteome</keyword>
<sequence length="262" mass="27806">MSVEDVDRKLATAVGKLDEAAEKITTAALLCSEGQDALGYALTGATDPEALEALGLQETAADQLDETRAKVKAIRERIEQYRRSIGAGTSSAAVSSPPEPERPKPSARPPDAVGVDGSRYPPEAAWAVPELPPRVQQGGDRTVAKIKIGDQPLPGSFQSGQGDVWSDEARQRINDLGIRTARYVPYHVEMRAAAMMVRSDVTSAEVVINNVPCGYQTRPPGCHQTLGGWCFGLLRIGVCRCSVGVIVWQDVGGDVGTRAAAG</sequence>
<dbReference type="EMBL" id="JACHIW010000001">
    <property type="protein sequence ID" value="MBB5152519.1"/>
    <property type="molecule type" value="Genomic_DNA"/>
</dbReference>
<comment type="caution">
    <text evidence="3">The sequence shown here is derived from an EMBL/GenBank/DDBJ whole genome shotgun (WGS) entry which is preliminary data.</text>
</comment>
<evidence type="ECO:0000313" key="4">
    <source>
        <dbReference type="Proteomes" id="UP000584374"/>
    </source>
</evidence>
<keyword evidence="1" id="KW-0175">Coiled coil</keyword>
<protein>
    <recommendedName>
        <fullName evidence="5">Nucleic acid/nucleotide deaminase of polymorphic system toxin</fullName>
    </recommendedName>
</protein>
<evidence type="ECO:0000313" key="3">
    <source>
        <dbReference type="EMBL" id="MBB5152519.1"/>
    </source>
</evidence>